<dbReference type="Gene3D" id="2.160.10.10">
    <property type="entry name" value="Hexapeptide repeat proteins"/>
    <property type="match status" value="1"/>
</dbReference>
<keyword evidence="3" id="KW-0677">Repeat</keyword>
<dbReference type="PANTHER" id="PTHR43017:SF1">
    <property type="entry name" value="ACETYLTRANSFERASE YJL218W-RELATED"/>
    <property type="match status" value="1"/>
</dbReference>
<evidence type="ECO:0000256" key="4">
    <source>
        <dbReference type="ARBA" id="ARBA00023315"/>
    </source>
</evidence>
<dbReference type="InterPro" id="IPR001451">
    <property type="entry name" value="Hexapep"/>
</dbReference>
<comment type="similarity">
    <text evidence="1 5">Belongs to the transferase hexapeptide repeat family.</text>
</comment>
<dbReference type="InterPro" id="IPR018357">
    <property type="entry name" value="Hexapep_transf_CS"/>
</dbReference>
<feature type="domain" description="Maltose/galactoside acetyltransferase" evidence="6">
    <location>
        <begin position="4"/>
        <end position="58"/>
    </location>
</feature>
<dbReference type="Pfam" id="PF00132">
    <property type="entry name" value="Hexapep"/>
    <property type="match status" value="1"/>
</dbReference>
<keyword evidence="2 5" id="KW-0808">Transferase</keyword>
<comment type="caution">
    <text evidence="7">The sequence shown here is derived from an EMBL/GenBank/DDBJ whole genome shotgun (WGS) entry which is preliminary data.</text>
</comment>
<dbReference type="Pfam" id="PF12464">
    <property type="entry name" value="Mac"/>
    <property type="match status" value="1"/>
</dbReference>
<dbReference type="InterPro" id="IPR011004">
    <property type="entry name" value="Trimer_LpxA-like_sf"/>
</dbReference>
<dbReference type="eggNOG" id="COG0110">
    <property type="taxonomic scope" value="Bacteria"/>
</dbReference>
<dbReference type="InterPro" id="IPR039369">
    <property type="entry name" value="LacA-like"/>
</dbReference>
<dbReference type="EC" id="2.3.1.-" evidence="5"/>
<name>K2PIN3_9LACT</name>
<dbReference type="EMBL" id="AMQS01000016">
    <property type="protein sequence ID" value="EKF51300.1"/>
    <property type="molecule type" value="Genomic_DNA"/>
</dbReference>
<accession>K2PIN3</accession>
<organism evidence="7 8">
    <name type="scientific">Lactococcus garvieae DCC43</name>
    <dbReference type="NCBI Taxonomy" id="1231377"/>
    <lineage>
        <taxon>Bacteria</taxon>
        <taxon>Bacillati</taxon>
        <taxon>Bacillota</taxon>
        <taxon>Bacilli</taxon>
        <taxon>Lactobacillales</taxon>
        <taxon>Streptococcaceae</taxon>
        <taxon>Lactococcus</taxon>
    </lineage>
</organism>
<dbReference type="CDD" id="cd03357">
    <property type="entry name" value="LbH_MAT_GAT"/>
    <property type="match status" value="1"/>
</dbReference>
<evidence type="ECO:0000259" key="6">
    <source>
        <dbReference type="SMART" id="SM01266"/>
    </source>
</evidence>
<dbReference type="SUPFAM" id="SSF51161">
    <property type="entry name" value="Trimeric LpxA-like enzymes"/>
    <property type="match status" value="1"/>
</dbReference>
<dbReference type="Proteomes" id="UP000006787">
    <property type="component" value="Unassembled WGS sequence"/>
</dbReference>
<reference evidence="7 8" key="1">
    <citation type="journal article" date="2012" name="J. Bacteriol.">
        <title>Genome Sequence of the Bacteriocin-Producing Strain Lactococcus garvieae DCC43.</title>
        <authorList>
            <person name="Gabrielsen C."/>
            <person name="Brede D.A."/>
            <person name="Hernandez P.E."/>
            <person name="Nes I.F."/>
            <person name="Diep D.B."/>
        </authorList>
    </citation>
    <scope>NUCLEOTIDE SEQUENCE [LARGE SCALE GENOMIC DNA]</scope>
    <source>
        <strain evidence="7 8">DCC43</strain>
    </source>
</reference>
<proteinExistence type="inferred from homology"/>
<dbReference type="PATRIC" id="fig|1231377.3.peg.1320"/>
<evidence type="ECO:0000256" key="3">
    <source>
        <dbReference type="ARBA" id="ARBA00022737"/>
    </source>
</evidence>
<dbReference type="FunFam" id="2.160.10.10:FF:000025">
    <property type="entry name" value="Hexapeptide-repeat containing-acetyltransferase"/>
    <property type="match status" value="1"/>
</dbReference>
<keyword evidence="4 5" id="KW-0012">Acyltransferase</keyword>
<dbReference type="PROSITE" id="PS00101">
    <property type="entry name" value="HEXAPEP_TRANSFERASES"/>
    <property type="match status" value="1"/>
</dbReference>
<protein>
    <recommendedName>
        <fullName evidence="5">Acetyltransferase</fullName>
        <ecNumber evidence="5">2.3.1.-</ecNumber>
    </recommendedName>
</protein>
<evidence type="ECO:0000313" key="8">
    <source>
        <dbReference type="Proteomes" id="UP000006787"/>
    </source>
</evidence>
<evidence type="ECO:0000256" key="1">
    <source>
        <dbReference type="ARBA" id="ARBA00007274"/>
    </source>
</evidence>
<dbReference type="SMART" id="SM01266">
    <property type="entry name" value="Mac"/>
    <property type="match status" value="1"/>
</dbReference>
<gene>
    <name evidence="7" type="ORF">C426_1324</name>
</gene>
<dbReference type="AlphaFoldDB" id="K2PIN3"/>
<dbReference type="RefSeq" id="WP_003135817.1">
    <property type="nucleotide sequence ID" value="NZ_AMQS01000016.1"/>
</dbReference>
<dbReference type="GO" id="GO:0008870">
    <property type="term" value="F:galactoside O-acetyltransferase activity"/>
    <property type="evidence" value="ECO:0007669"/>
    <property type="project" value="TreeGrafter"/>
</dbReference>
<evidence type="ECO:0000256" key="2">
    <source>
        <dbReference type="ARBA" id="ARBA00022679"/>
    </source>
</evidence>
<sequence>MSEYQRMISGQLYRAQKIEKNYDPLPGRALAQKINQVSLLDQDQIIALEKKLFGSTGESIYVNPPLQVDYGFNTHIGENFYANVDCIFLDVAPITIGEDVLFGPRVSLITPMHPIDAGVRLRGLEYAKPITIGNRVWLGAGVIVNPGVSIGDNTIVGSGAVVTKDLPANVIAVGNPARVLRKITEEDKKYWEEQENNYQ</sequence>
<evidence type="ECO:0000313" key="7">
    <source>
        <dbReference type="EMBL" id="EKF51300.1"/>
    </source>
</evidence>
<dbReference type="PANTHER" id="PTHR43017">
    <property type="entry name" value="GALACTOSIDE O-ACETYLTRANSFERASE"/>
    <property type="match status" value="1"/>
</dbReference>
<dbReference type="InterPro" id="IPR024688">
    <property type="entry name" value="Mac_dom"/>
</dbReference>
<evidence type="ECO:0000256" key="5">
    <source>
        <dbReference type="RuleBase" id="RU367021"/>
    </source>
</evidence>